<name>A0ABN3Z9T0_BACA1</name>
<dbReference type="HAMAP" id="MF_00978">
    <property type="entry name" value="Bifunct_BirA"/>
    <property type="match status" value="1"/>
</dbReference>
<dbReference type="Pfam" id="PF03099">
    <property type="entry name" value="BPL_LplA_LipB"/>
    <property type="match status" value="1"/>
</dbReference>
<dbReference type="Gene3D" id="3.30.930.10">
    <property type="entry name" value="Bira Bifunctional Protein, Domain 2"/>
    <property type="match status" value="1"/>
</dbReference>
<dbReference type="NCBIfam" id="TIGR00122">
    <property type="entry name" value="birA_repr_reg"/>
    <property type="match status" value="1"/>
</dbReference>
<dbReference type="RefSeq" id="WP_003325632.1">
    <property type="nucleotide sequence ID" value="NC_014639.1"/>
</dbReference>
<dbReference type="Pfam" id="PF02237">
    <property type="entry name" value="BPL_C"/>
    <property type="match status" value="1"/>
</dbReference>
<evidence type="ECO:0000256" key="6">
    <source>
        <dbReference type="ARBA" id="ARBA00023267"/>
    </source>
</evidence>
<dbReference type="Pfam" id="PF08279">
    <property type="entry name" value="HTH_11"/>
    <property type="match status" value="1"/>
</dbReference>
<dbReference type="InterPro" id="IPR030855">
    <property type="entry name" value="Bifunct_BirA"/>
</dbReference>
<dbReference type="NCBIfam" id="TIGR00121">
    <property type="entry name" value="birA_ligase"/>
    <property type="match status" value="1"/>
</dbReference>
<dbReference type="InterPro" id="IPR004409">
    <property type="entry name" value="Biotin_operon_repress_HTH"/>
</dbReference>
<dbReference type="PANTHER" id="PTHR12835:SF5">
    <property type="entry name" value="BIOTIN--PROTEIN LIGASE"/>
    <property type="match status" value="1"/>
</dbReference>
<organism evidence="9 10">
    <name type="scientific">Bacillus atrophaeus (strain 1942)</name>
    <dbReference type="NCBI Taxonomy" id="720555"/>
    <lineage>
        <taxon>Bacteria</taxon>
        <taxon>Bacillati</taxon>
        <taxon>Bacillota</taxon>
        <taxon>Bacilli</taxon>
        <taxon>Bacillales</taxon>
        <taxon>Bacillaceae</taxon>
        <taxon>Bacillus</taxon>
    </lineage>
</organism>
<dbReference type="InterPro" id="IPR045864">
    <property type="entry name" value="aa-tRNA-synth_II/BPL/LPL"/>
</dbReference>
<dbReference type="Gene3D" id="2.30.30.100">
    <property type="match status" value="1"/>
</dbReference>
<evidence type="ECO:0000256" key="7">
    <source>
        <dbReference type="HAMAP-Rule" id="MF_00978"/>
    </source>
</evidence>
<evidence type="ECO:0000256" key="5">
    <source>
        <dbReference type="ARBA" id="ARBA00023163"/>
    </source>
</evidence>
<keyword evidence="6 7" id="KW-0092">Biotin</keyword>
<dbReference type="CDD" id="cd16442">
    <property type="entry name" value="BPL"/>
    <property type="match status" value="1"/>
</dbReference>
<dbReference type="SUPFAM" id="SSF55681">
    <property type="entry name" value="Class II aaRS and biotin synthetases"/>
    <property type="match status" value="1"/>
</dbReference>
<evidence type="ECO:0000313" key="10">
    <source>
        <dbReference type="Proteomes" id="UP000006867"/>
    </source>
</evidence>
<accession>A0ABN3Z9T0</accession>
<comment type="function">
    <text evidence="7">Acts both as a biotin--[acetyl-CoA-carboxylase] ligase and a repressor.</text>
</comment>
<evidence type="ECO:0000256" key="1">
    <source>
        <dbReference type="ARBA" id="ARBA00022491"/>
    </source>
</evidence>
<dbReference type="InterPro" id="IPR004408">
    <property type="entry name" value="Biotin_CoA_COase_ligase"/>
</dbReference>
<feature type="DNA-binding region" description="H-T-H motif" evidence="7">
    <location>
        <begin position="23"/>
        <end position="42"/>
    </location>
</feature>
<feature type="binding site" evidence="7">
    <location>
        <begin position="122"/>
        <end position="124"/>
    </location>
    <ligand>
        <name>biotin</name>
        <dbReference type="ChEBI" id="CHEBI:57586"/>
    </ligand>
</feature>
<evidence type="ECO:0000256" key="3">
    <source>
        <dbReference type="ARBA" id="ARBA00023015"/>
    </source>
</evidence>
<comment type="similarity">
    <text evidence="7">Belongs to the biotin--protein ligase family.</text>
</comment>
<proteinExistence type="inferred from homology"/>
<dbReference type="EMBL" id="CP002207">
    <property type="protein sequence ID" value="ADP32750.1"/>
    <property type="molecule type" value="Genomic_DNA"/>
</dbReference>
<dbReference type="EC" id="6.3.4.15" evidence="7"/>
<keyword evidence="7" id="KW-0547">Nucleotide-binding</keyword>
<comment type="caution">
    <text evidence="7">Lacks conserved residue(s) required for the propagation of feature annotation.</text>
</comment>
<evidence type="ECO:0000259" key="8">
    <source>
        <dbReference type="PROSITE" id="PS51733"/>
    </source>
</evidence>
<keyword evidence="3 7" id="KW-0805">Transcription regulation</keyword>
<evidence type="ECO:0000313" key="9">
    <source>
        <dbReference type="EMBL" id="ADP32750.1"/>
    </source>
</evidence>
<dbReference type="InterPro" id="IPR036388">
    <property type="entry name" value="WH-like_DNA-bd_sf"/>
</dbReference>
<keyword evidence="1 7" id="KW-0678">Repressor</keyword>
<dbReference type="SUPFAM" id="SSF46785">
    <property type="entry name" value="Winged helix' DNA-binding domain"/>
    <property type="match status" value="1"/>
</dbReference>
<dbReference type="PANTHER" id="PTHR12835">
    <property type="entry name" value="BIOTIN PROTEIN LIGASE"/>
    <property type="match status" value="1"/>
</dbReference>
<dbReference type="Gene3D" id="1.10.10.10">
    <property type="entry name" value="Winged helix-like DNA-binding domain superfamily/Winged helix DNA-binding domain"/>
    <property type="match status" value="1"/>
</dbReference>
<keyword evidence="10" id="KW-1185">Reference proteome</keyword>
<dbReference type="InterPro" id="IPR004143">
    <property type="entry name" value="BPL_LPL_catalytic"/>
</dbReference>
<keyword evidence="2 7" id="KW-0436">Ligase</keyword>
<feature type="binding site" evidence="7">
    <location>
        <position position="118"/>
    </location>
    <ligand>
        <name>biotin</name>
        <dbReference type="ChEBI" id="CHEBI:57586"/>
    </ligand>
</feature>
<sequence length="327" mass="36483">MGSKLRTQLIDLFSKAGDEFISGQKISDALGCSRTAVWKHIEELRNEGYEVEAVRRKGYRLVKKPGKLSESEIRFGLKTELLGRQLYYHDVLPSTQKTAHELANNGAPEGTLVVADKQTAGRGRMSRVWHSQEGNGIWMSLILRPDIPLQQTPQLTLLSAVAVVQAIEEAAGVQADIKWPNDLLIHGKKAVGILTEMQAEEDRVRSIIIGIGINVNQQSADFPQELQQIATSLSQEAGEKIDRAGLIQQILLSFEKRYHDYLKHGFTPIKLLWESYALGIGQELRARTLKGTFYGKSLGIDDEGVLLLETKEGIKKIYSADIEMESF</sequence>
<dbReference type="InterPro" id="IPR013196">
    <property type="entry name" value="HTH_11"/>
</dbReference>
<evidence type="ECO:0000256" key="2">
    <source>
        <dbReference type="ARBA" id="ARBA00022598"/>
    </source>
</evidence>
<comment type="catalytic activity">
    <reaction evidence="7">
        <text>biotin + L-lysyl-[protein] + ATP = N(6)-biotinyl-L-lysyl-[protein] + AMP + diphosphate + H(+)</text>
        <dbReference type="Rhea" id="RHEA:11756"/>
        <dbReference type="Rhea" id="RHEA-COMP:9752"/>
        <dbReference type="Rhea" id="RHEA-COMP:10505"/>
        <dbReference type="ChEBI" id="CHEBI:15378"/>
        <dbReference type="ChEBI" id="CHEBI:29969"/>
        <dbReference type="ChEBI" id="CHEBI:30616"/>
        <dbReference type="ChEBI" id="CHEBI:33019"/>
        <dbReference type="ChEBI" id="CHEBI:57586"/>
        <dbReference type="ChEBI" id="CHEBI:83144"/>
        <dbReference type="ChEBI" id="CHEBI:456215"/>
        <dbReference type="EC" id="6.3.4.15"/>
    </reaction>
</comment>
<dbReference type="PROSITE" id="PS51733">
    <property type="entry name" value="BPL_LPL_CATALYTIC"/>
    <property type="match status" value="1"/>
</dbReference>
<dbReference type="InterPro" id="IPR003142">
    <property type="entry name" value="BPL_C"/>
</dbReference>
<protein>
    <recommendedName>
        <fullName evidence="7">Bifunctional ligase/repressor BirA</fullName>
    </recommendedName>
    <alternativeName>
        <fullName evidence="7">Biotin--[acetyl-CoA-carboxylase] ligase</fullName>
        <ecNumber evidence="7">6.3.4.15</ecNumber>
    </alternativeName>
    <alternativeName>
        <fullName evidence="7">Biotin--protein ligase</fullName>
    </alternativeName>
    <alternativeName>
        <fullName evidence="7">Biotin-[acetyl-CoA carboxylase] synthetase</fullName>
    </alternativeName>
</protein>
<feature type="domain" description="BPL/LPL catalytic" evidence="8">
    <location>
        <begin position="75"/>
        <end position="262"/>
    </location>
</feature>
<evidence type="ECO:0000256" key="4">
    <source>
        <dbReference type="ARBA" id="ARBA00023125"/>
    </source>
</evidence>
<keyword evidence="4 7" id="KW-0238">DNA-binding</keyword>
<feature type="binding site" evidence="7">
    <location>
        <position position="189"/>
    </location>
    <ligand>
        <name>biotin</name>
        <dbReference type="ChEBI" id="CHEBI:57586"/>
    </ligand>
</feature>
<keyword evidence="5 7" id="KW-0804">Transcription</keyword>
<gene>
    <name evidence="7" type="primary">birA</name>
    <name evidence="9" type="ordered locus">BATR1942_09085</name>
</gene>
<dbReference type="Proteomes" id="UP000006867">
    <property type="component" value="Chromosome"/>
</dbReference>
<keyword evidence="7" id="KW-0067">ATP-binding</keyword>
<dbReference type="InterPro" id="IPR036390">
    <property type="entry name" value="WH_DNA-bd_sf"/>
</dbReference>
<reference evidence="9 10" key="1">
    <citation type="journal article" date="2011" name="Front. Microbiol.">
        <title>Genomic signatures of strain selection and enhancement in Bacillus atrophaeus var. globigii, a historical biowarfare simulant.</title>
        <authorList>
            <person name="Gibbons H.S."/>
            <person name="Broomall S.M."/>
            <person name="McNew L.A."/>
            <person name="Daligault H."/>
            <person name="Chapman C."/>
            <person name="Bruce D."/>
            <person name="Karavis M."/>
            <person name="Krepps M."/>
            <person name="McGregor P.A."/>
            <person name="Hong C."/>
            <person name="Park K.H."/>
            <person name="Akmal A."/>
            <person name="Feldman A."/>
            <person name="Lin J.S."/>
            <person name="Chang W.E."/>
            <person name="Higgs B.W."/>
            <person name="Demirev P."/>
            <person name="Lindquist J."/>
            <person name="Liem A."/>
            <person name="Fochler E."/>
            <person name="Read T.D."/>
            <person name="Tapia R."/>
            <person name="Johnson S."/>
            <person name="Bishop-Lilly K.A."/>
            <person name="Detter C."/>
            <person name="Han C."/>
            <person name="Sozhamannan S."/>
            <person name="Rosenzweig C.N."/>
            <person name="Skowronski E.W."/>
        </authorList>
    </citation>
    <scope>NUCLEOTIDE SEQUENCE [LARGE SCALE GENOMIC DNA]</scope>
    <source>
        <strain evidence="9 10">1942</strain>
    </source>
</reference>